<evidence type="ECO:0000313" key="3">
    <source>
        <dbReference type="Proteomes" id="UP000692954"/>
    </source>
</evidence>
<protein>
    <recommendedName>
        <fullName evidence="4">Transmembrane protein</fullName>
    </recommendedName>
</protein>
<proteinExistence type="predicted"/>
<feature type="transmembrane region" description="Helical" evidence="1">
    <location>
        <begin position="21"/>
        <end position="44"/>
    </location>
</feature>
<gene>
    <name evidence="2" type="ORF">PSON_ATCC_30995.1.T1240094</name>
</gene>
<comment type="caution">
    <text evidence="2">The sequence shown here is derived from an EMBL/GenBank/DDBJ whole genome shotgun (WGS) entry which is preliminary data.</text>
</comment>
<dbReference type="EMBL" id="CAJJDN010000124">
    <property type="protein sequence ID" value="CAD8120077.1"/>
    <property type="molecule type" value="Genomic_DNA"/>
</dbReference>
<evidence type="ECO:0000313" key="2">
    <source>
        <dbReference type="EMBL" id="CAD8120077.1"/>
    </source>
</evidence>
<accession>A0A8S1QYQ3</accession>
<evidence type="ECO:0000256" key="1">
    <source>
        <dbReference type="SAM" id="Phobius"/>
    </source>
</evidence>
<keyword evidence="3" id="KW-1185">Reference proteome</keyword>
<keyword evidence="1" id="KW-0472">Membrane</keyword>
<organism evidence="2 3">
    <name type="scientific">Paramecium sonneborni</name>
    <dbReference type="NCBI Taxonomy" id="65129"/>
    <lineage>
        <taxon>Eukaryota</taxon>
        <taxon>Sar</taxon>
        <taxon>Alveolata</taxon>
        <taxon>Ciliophora</taxon>
        <taxon>Intramacronucleata</taxon>
        <taxon>Oligohymenophorea</taxon>
        <taxon>Peniculida</taxon>
        <taxon>Parameciidae</taxon>
        <taxon>Paramecium</taxon>
    </lineage>
</organism>
<name>A0A8S1QYQ3_9CILI</name>
<sequence length="122" mass="14621">MPNYKLIVIQKLQILKSSSNVMEFLFKVILIQTLMIIQLLMTVIKPQKKLSTMQLILLRNNWNNQYVLMKTIKISFSYLWLWLKVNQKFQLKFLPDCHIEFKETNIKDNYIMSVQGVGYVFE</sequence>
<dbReference type="AlphaFoldDB" id="A0A8S1QYQ3"/>
<keyword evidence="1" id="KW-0812">Transmembrane</keyword>
<dbReference type="Proteomes" id="UP000692954">
    <property type="component" value="Unassembled WGS sequence"/>
</dbReference>
<evidence type="ECO:0008006" key="4">
    <source>
        <dbReference type="Google" id="ProtNLM"/>
    </source>
</evidence>
<reference evidence="2" key="1">
    <citation type="submission" date="2021-01" db="EMBL/GenBank/DDBJ databases">
        <authorList>
            <consortium name="Genoscope - CEA"/>
            <person name="William W."/>
        </authorList>
    </citation>
    <scope>NUCLEOTIDE SEQUENCE</scope>
</reference>
<keyword evidence="1" id="KW-1133">Transmembrane helix</keyword>